<evidence type="ECO:0000313" key="1">
    <source>
        <dbReference type="EMBL" id="STO61154.1"/>
    </source>
</evidence>
<organism evidence="1 2">
    <name type="scientific">Gallibacterium anatis</name>
    <dbReference type="NCBI Taxonomy" id="750"/>
    <lineage>
        <taxon>Bacteria</taxon>
        <taxon>Pseudomonadati</taxon>
        <taxon>Pseudomonadota</taxon>
        <taxon>Gammaproteobacteria</taxon>
        <taxon>Pasteurellales</taxon>
        <taxon>Pasteurellaceae</taxon>
        <taxon>Gallibacterium</taxon>
    </lineage>
</organism>
<gene>
    <name evidence="1" type="ORF">NCTC11413_02512</name>
</gene>
<dbReference type="RefSeq" id="WP_115241585.1">
    <property type="nucleotide sequence ID" value="NZ_UGGZ01000002.1"/>
</dbReference>
<dbReference type="EMBL" id="UGGZ01000002">
    <property type="protein sequence ID" value="STO61154.1"/>
    <property type="molecule type" value="Genomic_DNA"/>
</dbReference>
<accession>A0A377HXM2</accession>
<evidence type="ECO:0000313" key="2">
    <source>
        <dbReference type="Proteomes" id="UP000254232"/>
    </source>
</evidence>
<reference evidence="1 2" key="1">
    <citation type="submission" date="2018-06" db="EMBL/GenBank/DDBJ databases">
        <authorList>
            <consortium name="Pathogen Informatics"/>
            <person name="Doyle S."/>
        </authorList>
    </citation>
    <scope>NUCLEOTIDE SEQUENCE [LARGE SCALE GENOMIC DNA]</scope>
    <source>
        <strain evidence="1 2">NCTC11413</strain>
    </source>
</reference>
<dbReference type="SUPFAM" id="SSF46689">
    <property type="entry name" value="Homeodomain-like"/>
    <property type="match status" value="1"/>
</dbReference>
<sequence>MLVLPKGILPENEKVSRTGQKRLLISNDPSKQSYKMYFKFEISPENLVWFFTGRDVMSKESTYGIYTPEFKRQVVDRVMQGDLSMKTHAKRFGVNGSTIKNWLIDLEGEDGYELYQQRYALVKGYKKVDTTEELYKPELLEAEGKFQGVIYKRHKIIDKTKIYDNKVKGIIALNAIIKHFNRSGYGAILKPLPVPKIKSGVIARIPKENHVLSVPSDFHSFY</sequence>
<protein>
    <submittedName>
        <fullName evidence="1">Uncharacterized protein</fullName>
    </submittedName>
</protein>
<dbReference type="InterPro" id="IPR036388">
    <property type="entry name" value="WH-like_DNA-bd_sf"/>
</dbReference>
<dbReference type="InterPro" id="IPR009057">
    <property type="entry name" value="Homeodomain-like_sf"/>
</dbReference>
<dbReference type="AlphaFoldDB" id="A0A377HXM2"/>
<dbReference type="Gene3D" id="1.10.10.10">
    <property type="entry name" value="Winged helix-like DNA-binding domain superfamily/Winged helix DNA-binding domain"/>
    <property type="match status" value="1"/>
</dbReference>
<dbReference type="Proteomes" id="UP000254232">
    <property type="component" value="Unassembled WGS sequence"/>
</dbReference>
<name>A0A377HXM2_9PAST</name>
<proteinExistence type="predicted"/>